<keyword evidence="1" id="KW-0732">Signal</keyword>
<evidence type="ECO:0000256" key="1">
    <source>
        <dbReference type="SAM" id="SignalP"/>
    </source>
</evidence>
<feature type="signal peptide" evidence="1">
    <location>
        <begin position="1"/>
        <end position="48"/>
    </location>
</feature>
<dbReference type="EMBL" id="VCAZ01000120">
    <property type="protein sequence ID" value="TSU75970.1"/>
    <property type="molecule type" value="Genomic_DNA"/>
</dbReference>
<protein>
    <recommendedName>
        <fullName evidence="4">Secreted protein</fullName>
    </recommendedName>
</protein>
<evidence type="ECO:0008006" key="4">
    <source>
        <dbReference type="Google" id="ProtNLM"/>
    </source>
</evidence>
<sequence>MLFREFIRALLHKSVSVKECGGLSHSRTSNSLLLFLLFLFPLLPRPLACTSPTKSKQEVDLATSFFIATVTRDPYGEHLRHRRTSLGLLFGMMNLRLLSPHRRLMRRVISVTALLGSRRRRRTDG</sequence>
<keyword evidence="3" id="KW-1185">Reference proteome</keyword>
<proteinExistence type="predicted"/>
<reference evidence="2 3" key="1">
    <citation type="journal article" date="2019" name="Genome Biol. Evol.">
        <title>Whole-Genome Sequencing of the Giant Devil Catfish, Bagarius yarrelli.</title>
        <authorList>
            <person name="Jiang W."/>
            <person name="Lv Y."/>
            <person name="Cheng L."/>
            <person name="Yang K."/>
            <person name="Chao B."/>
            <person name="Wang X."/>
            <person name="Li Y."/>
            <person name="Pan X."/>
            <person name="You X."/>
            <person name="Zhang Y."/>
            <person name="Yang J."/>
            <person name="Li J."/>
            <person name="Zhang X."/>
            <person name="Liu S."/>
            <person name="Sun C."/>
            <person name="Yang J."/>
            <person name="Shi Q."/>
        </authorList>
    </citation>
    <scope>NUCLEOTIDE SEQUENCE [LARGE SCALE GENOMIC DNA]</scope>
    <source>
        <strain evidence="2">JWS20170419001</strain>
        <tissue evidence="2">Muscle</tissue>
    </source>
</reference>
<gene>
    <name evidence="2" type="ORF">Baya_13027</name>
</gene>
<evidence type="ECO:0000313" key="2">
    <source>
        <dbReference type="EMBL" id="TSU75970.1"/>
    </source>
</evidence>
<evidence type="ECO:0000313" key="3">
    <source>
        <dbReference type="Proteomes" id="UP000319801"/>
    </source>
</evidence>
<dbReference type="AlphaFoldDB" id="A0A556V4Y5"/>
<organism evidence="2 3">
    <name type="scientific">Bagarius yarrelli</name>
    <name type="common">Goonch</name>
    <name type="synonym">Bagrus yarrelli</name>
    <dbReference type="NCBI Taxonomy" id="175774"/>
    <lineage>
        <taxon>Eukaryota</taxon>
        <taxon>Metazoa</taxon>
        <taxon>Chordata</taxon>
        <taxon>Craniata</taxon>
        <taxon>Vertebrata</taxon>
        <taxon>Euteleostomi</taxon>
        <taxon>Actinopterygii</taxon>
        <taxon>Neopterygii</taxon>
        <taxon>Teleostei</taxon>
        <taxon>Ostariophysi</taxon>
        <taxon>Siluriformes</taxon>
        <taxon>Sisoridae</taxon>
        <taxon>Sisorinae</taxon>
        <taxon>Bagarius</taxon>
    </lineage>
</organism>
<comment type="caution">
    <text evidence="2">The sequence shown here is derived from an EMBL/GenBank/DDBJ whole genome shotgun (WGS) entry which is preliminary data.</text>
</comment>
<accession>A0A556V4Y5</accession>
<dbReference type="Proteomes" id="UP000319801">
    <property type="component" value="Unassembled WGS sequence"/>
</dbReference>
<name>A0A556V4Y5_BAGYA</name>
<feature type="chain" id="PRO_5022034253" description="Secreted protein" evidence="1">
    <location>
        <begin position="49"/>
        <end position="125"/>
    </location>
</feature>